<dbReference type="RefSeq" id="WP_161089431.1">
    <property type="nucleotide sequence ID" value="NZ_WWCV01000011.1"/>
</dbReference>
<evidence type="ECO:0000313" key="2">
    <source>
        <dbReference type="EMBL" id="MYN16743.1"/>
    </source>
</evidence>
<protein>
    <recommendedName>
        <fullName evidence="1">Multi-ubiquitin domain-containing protein</fullName>
    </recommendedName>
</protein>
<feature type="domain" description="Multi-ubiquitin" evidence="1">
    <location>
        <begin position="14"/>
        <end position="82"/>
    </location>
</feature>
<reference evidence="2 3" key="1">
    <citation type="submission" date="2019-12" db="EMBL/GenBank/DDBJ databases">
        <title>Novel species isolated from a subtropical stream in China.</title>
        <authorList>
            <person name="Lu H."/>
        </authorList>
    </citation>
    <scope>NUCLEOTIDE SEQUENCE [LARGE SCALE GENOMIC DNA]</scope>
    <source>
        <strain evidence="2 3">FT107W</strain>
    </source>
</reference>
<evidence type="ECO:0000259" key="1">
    <source>
        <dbReference type="Pfam" id="PF14452"/>
    </source>
</evidence>
<dbReference type="Pfam" id="PF14452">
    <property type="entry name" value="Multi_ubiq"/>
    <property type="match status" value="1"/>
</dbReference>
<accession>A0A845HH85</accession>
<name>A0A845HH85_9BURK</name>
<keyword evidence="3" id="KW-1185">Reference proteome</keyword>
<sequence>MSNSNPHPGKDKSYNIVINGVQETWTDHRISYEQVVQLAFPGSPSDVLFGVMFANEHGHDGSLAPGQDTEIKDGTVFNVVKTNRS</sequence>
<dbReference type="EMBL" id="WWCV01000011">
    <property type="protein sequence ID" value="MYN16743.1"/>
    <property type="molecule type" value="Genomic_DNA"/>
</dbReference>
<comment type="caution">
    <text evidence="2">The sequence shown here is derived from an EMBL/GenBank/DDBJ whole genome shotgun (WGS) entry which is preliminary data.</text>
</comment>
<gene>
    <name evidence="2" type="ORF">GTP81_08255</name>
</gene>
<dbReference type="InterPro" id="IPR027802">
    <property type="entry name" value="Multi-ubiquitin_dom"/>
</dbReference>
<dbReference type="Proteomes" id="UP000484875">
    <property type="component" value="Unassembled WGS sequence"/>
</dbReference>
<organism evidence="2 3">
    <name type="scientific">Duganella vulcania</name>
    <dbReference type="NCBI Taxonomy" id="2692166"/>
    <lineage>
        <taxon>Bacteria</taxon>
        <taxon>Pseudomonadati</taxon>
        <taxon>Pseudomonadota</taxon>
        <taxon>Betaproteobacteria</taxon>
        <taxon>Burkholderiales</taxon>
        <taxon>Oxalobacteraceae</taxon>
        <taxon>Telluria group</taxon>
        <taxon>Duganella</taxon>
    </lineage>
</organism>
<dbReference type="AlphaFoldDB" id="A0A845HH85"/>
<evidence type="ECO:0000313" key="3">
    <source>
        <dbReference type="Proteomes" id="UP000484875"/>
    </source>
</evidence>
<proteinExistence type="predicted"/>